<dbReference type="Proteomes" id="UP000623687">
    <property type="component" value="Unassembled WGS sequence"/>
</dbReference>
<protein>
    <recommendedName>
        <fullName evidence="2">CHAT domain-containing protein</fullName>
    </recommendedName>
</protein>
<dbReference type="PANTHER" id="PTHR10098">
    <property type="entry name" value="RAPSYN-RELATED"/>
    <property type="match status" value="1"/>
</dbReference>
<name>A0A8H6ZP70_PLEOS</name>
<organism evidence="3 4">
    <name type="scientific">Pleurotus ostreatus</name>
    <name type="common">Oyster mushroom</name>
    <name type="synonym">White-rot fungus</name>
    <dbReference type="NCBI Taxonomy" id="5322"/>
    <lineage>
        <taxon>Eukaryota</taxon>
        <taxon>Fungi</taxon>
        <taxon>Dikarya</taxon>
        <taxon>Basidiomycota</taxon>
        <taxon>Agaricomycotina</taxon>
        <taxon>Agaricomycetes</taxon>
        <taxon>Agaricomycetidae</taxon>
        <taxon>Agaricales</taxon>
        <taxon>Pleurotineae</taxon>
        <taxon>Pleurotaceae</taxon>
        <taxon>Pleurotus</taxon>
    </lineage>
</organism>
<evidence type="ECO:0000259" key="2">
    <source>
        <dbReference type="Pfam" id="PF12770"/>
    </source>
</evidence>
<evidence type="ECO:0000256" key="1">
    <source>
        <dbReference type="SAM" id="MobiDB-lite"/>
    </source>
</evidence>
<dbReference type="OrthoDB" id="9991317at2759"/>
<proteinExistence type="predicted"/>
<feature type="region of interest" description="Disordered" evidence="1">
    <location>
        <begin position="1"/>
        <end position="39"/>
    </location>
</feature>
<reference evidence="3" key="1">
    <citation type="submission" date="2019-07" db="EMBL/GenBank/DDBJ databases">
        <authorList>
            <person name="Palmer J.M."/>
        </authorList>
    </citation>
    <scope>NUCLEOTIDE SEQUENCE</scope>
    <source>
        <strain evidence="3">PC9</strain>
    </source>
</reference>
<feature type="region of interest" description="Disordered" evidence="1">
    <location>
        <begin position="52"/>
        <end position="120"/>
    </location>
</feature>
<evidence type="ECO:0000313" key="4">
    <source>
        <dbReference type="Proteomes" id="UP000623687"/>
    </source>
</evidence>
<dbReference type="SUPFAM" id="SSF48452">
    <property type="entry name" value="TPR-like"/>
    <property type="match status" value="3"/>
</dbReference>
<keyword evidence="4" id="KW-1185">Reference proteome</keyword>
<feature type="domain" description="CHAT" evidence="2">
    <location>
        <begin position="1244"/>
        <end position="1531"/>
    </location>
</feature>
<dbReference type="Gene3D" id="1.25.40.10">
    <property type="entry name" value="Tetratricopeptide repeat domain"/>
    <property type="match status" value="4"/>
</dbReference>
<evidence type="ECO:0000313" key="3">
    <source>
        <dbReference type="EMBL" id="KAF7424019.1"/>
    </source>
</evidence>
<feature type="compositionally biased region" description="Basic and acidic residues" evidence="1">
    <location>
        <begin position="52"/>
        <end position="65"/>
    </location>
</feature>
<accession>A0A8H6ZP70</accession>
<dbReference type="RefSeq" id="XP_036628213.1">
    <property type="nucleotide sequence ID" value="XM_036778824.1"/>
</dbReference>
<dbReference type="GeneID" id="59379137"/>
<comment type="caution">
    <text evidence="3">The sequence shown here is derived from an EMBL/GenBank/DDBJ whole genome shotgun (WGS) entry which is preliminary data.</text>
</comment>
<dbReference type="VEuPathDB" id="FungiDB:PC9H_009319"/>
<dbReference type="Pfam" id="PF12770">
    <property type="entry name" value="CHAT"/>
    <property type="match status" value="1"/>
</dbReference>
<feature type="compositionally biased region" description="Polar residues" evidence="1">
    <location>
        <begin position="21"/>
        <end position="32"/>
    </location>
</feature>
<dbReference type="InterPro" id="IPR011990">
    <property type="entry name" value="TPR-like_helical_dom_sf"/>
</dbReference>
<gene>
    <name evidence="3" type="ORF">PC9H_009319</name>
</gene>
<sequence length="1532" mass="170116">MSKLADNPEFQAISGTIVEQAASNSDTKNGNRVQEMRTEEMDSIELKYERMGHAEFGDHEGREASSAEGLNETEYLAIEREEEPSQLAEVAEDSGATLPSEESDFEDVGSQDGSEVGPLDKGPLLVYNGKTVNLETFAARKLLKLGLACLDDYEDAEEEEDEILFLHNAIRALTSAGAKLTTGGRDIVQCLAKLGHAWRRLFSATNKVEYLEHAISKYRSLCALPSVKRQDYPGHLRALGNALIAHFELSNEPDKLDDALVAFSHALEIVPVNNGSRHEHLSNLGRALWLKFEHVGHSADLEKALVLNRAALGLLPTKQAYLTNLAVALQSSFELWGRLPDLHEAITYQKQIIDVASQEDEVQAYQFSNLGNSYQLLYNSQGDLETLLLAINAHQQAVSLMTTSDSDYSVYLHNLGSAYQSHFDKTYDIKSIHKAIEILEQTVTLASENDMNMAMYVNTWGLSYMSLFQVFHQSATIQKALSLFQQAVALTSEDHIDLPTWLVNLSTAYMHAYESTGQLDDLNNCIVNMSKAITLMSDDLSNKSLYLSKLGSFLTRKFERFGNVSDIQEAISHCESAVRMGDESESSWPVLLERLATALIARYDAFEQSHDLQKGLKTYAKALDAVPDDDPERTAHLSNLGGAYCRQFQAFGDMKDMQTSLSLLKEATASTPDEHSSKPYYLIQLGLAYSVCYESSGIIEDIDNSISCHQQALSLVPNEHTNRGMHFNNLGNSYLHRFERLWNVDDIELSIQAHKEAVACTPEHHANRALHLYGLGNALYSRYYYHYDGITHGGAIEDLHTAIELLQEALTLTPPKGSNTGMYQGTLGCIFQTLFETSDNIHDLENAIQANQEAVEHTDKGNPRRHLQVCYLALSYHSKYEKLKQLSSLHAAINCYNEAIQSAPNGHPSISFYLMKLGYAWETVWQSSPNNVTSEVPSSMVKALKSMQLGEDVKHWMQSQQEDMPYLHALQAYCAGAFATVGKPSHKYGAAYRLANMLKPYNKSLSLLAYKSVLHILPEHIWLGQSVTERLKQIPDLDQIQTEAATAAINAGEFGSALEWLEQGRAIVWSQKLQLQTSLDNLQAAHPELASKLSKVAKEIEVVSSLLDFDGTASRNNRMDNKGQQYRKLVAEWESLLQGARALPGFESLLQPKSVNDLFGAARNTDVVFISLHKGECHALVIRKASHSIGHLHLDKLTESKATAWCTVLPQFIPKARGSTQNQNIERHAKFKRVVVKRHDAFEEMLTALWFDLAKPILEYLGYYTATKPVESSTLPHITWCTTGLLAFLPLHAAGCYDASLGPRGKLHDYAVSSYTPSLSALLRLHPEDSRLCSIFAVSQTNTPGQIPLPNAGMEVDELIAISSRYGVDVQRLDGEEATVESVLDTISKHGWIHLACHAIQDTTNPLQSGFYLQDGKLTLSNIMKQQFKHGRIAFLSACQTGSGDQNLPEEAMHLAAGVQVSGFPTVFATMWSIKDADAPVVTSVVYKAMMEGMKDAEMKPAYALHQAVSQLQAKRGEKDFLSWAPFIHVGI</sequence>
<dbReference type="EMBL" id="JACETU010000007">
    <property type="protein sequence ID" value="KAF7424019.1"/>
    <property type="molecule type" value="Genomic_DNA"/>
</dbReference>
<dbReference type="Gene3D" id="1.20.120.660">
    <property type="entry name" value="IL-4 antagonist (De novo design) like domain"/>
    <property type="match status" value="1"/>
</dbReference>
<dbReference type="InterPro" id="IPR024983">
    <property type="entry name" value="CHAT_dom"/>
</dbReference>